<dbReference type="RefSeq" id="WP_149762754.1">
    <property type="nucleotide sequence ID" value="NZ_BSPE01000046.1"/>
</dbReference>
<keyword evidence="2" id="KW-1185">Reference proteome</keyword>
<dbReference type="EMBL" id="FOSL01000020">
    <property type="protein sequence ID" value="SFK97287.1"/>
    <property type="molecule type" value="Genomic_DNA"/>
</dbReference>
<name>A0A1I4DYE7_9HYPH</name>
<sequence length="246" mass="28264">MNVAPRKMLVILQSNYIPWKGYFDLLAAADEFFIFDEVQFTRRDWRNRNKLIVAGQPRWLTIPVQTKGRYDAPIDEIEVMGSRWAREHWQTISLNYRRAPFFEEIAPRLEAAYHNAENLTLLTEINELFLKELALILGIRTPLVRDRSVPRTTNDPTARLVEICVSRGATDYLSGPAAKSYIDRAQFDAARIRLHYANYTGYPVYDQGSPAFEHGVSMIDTLMQCGTAARGHLKSIREDSSLLQPE</sequence>
<protein>
    <submittedName>
        <fullName evidence="1">WbqC-like protein family protein</fullName>
    </submittedName>
</protein>
<dbReference type="AlphaFoldDB" id="A0A1I4DYE7"/>
<dbReference type="OrthoDB" id="3611744at2"/>
<reference evidence="1 2" key="1">
    <citation type="submission" date="2016-10" db="EMBL/GenBank/DDBJ databases">
        <authorList>
            <person name="Varghese N."/>
            <person name="Submissions S."/>
        </authorList>
    </citation>
    <scope>NUCLEOTIDE SEQUENCE [LARGE SCALE GENOMIC DNA]</scope>
    <source>
        <strain evidence="1 2">DSM 21822</strain>
    </source>
</reference>
<evidence type="ECO:0000313" key="2">
    <source>
        <dbReference type="Proteomes" id="UP000323300"/>
    </source>
</evidence>
<evidence type="ECO:0000313" key="1">
    <source>
        <dbReference type="EMBL" id="SFK97287.1"/>
    </source>
</evidence>
<dbReference type="Pfam" id="PF08889">
    <property type="entry name" value="WbqC"/>
    <property type="match status" value="1"/>
</dbReference>
<organism evidence="1 2">
    <name type="scientific">Neomesorhizobium albiziae</name>
    <dbReference type="NCBI Taxonomy" id="335020"/>
    <lineage>
        <taxon>Bacteria</taxon>
        <taxon>Pseudomonadati</taxon>
        <taxon>Pseudomonadota</taxon>
        <taxon>Alphaproteobacteria</taxon>
        <taxon>Hyphomicrobiales</taxon>
        <taxon>Phyllobacteriaceae</taxon>
        <taxon>Neomesorhizobium</taxon>
    </lineage>
</organism>
<proteinExistence type="predicted"/>
<dbReference type="InterPro" id="IPR014985">
    <property type="entry name" value="WbqC"/>
</dbReference>
<gene>
    <name evidence="1" type="ORF">SAMN04488498_12018</name>
</gene>
<dbReference type="Proteomes" id="UP000323300">
    <property type="component" value="Unassembled WGS sequence"/>
</dbReference>
<accession>A0A1I4DYE7</accession>